<keyword evidence="11 13" id="KW-1133">Transmembrane helix</keyword>
<dbReference type="SMART" id="SM00387">
    <property type="entry name" value="HATPase_c"/>
    <property type="match status" value="1"/>
</dbReference>
<dbReference type="InterPro" id="IPR003661">
    <property type="entry name" value="HisK_dim/P_dom"/>
</dbReference>
<gene>
    <name evidence="17" type="primary">atoS</name>
    <name evidence="17" type="ORF">BR63_08050</name>
</gene>
<dbReference type="SUPFAM" id="SSF103190">
    <property type="entry name" value="Sensory domain-like"/>
    <property type="match status" value="1"/>
</dbReference>
<dbReference type="Gene3D" id="1.10.287.130">
    <property type="match status" value="1"/>
</dbReference>
<protein>
    <recommendedName>
        <fullName evidence="3">histidine kinase</fullName>
        <ecNumber evidence="3">2.7.13.3</ecNumber>
    </recommendedName>
</protein>
<dbReference type="InterPro" id="IPR004358">
    <property type="entry name" value="Sig_transdc_His_kin-like_C"/>
</dbReference>
<dbReference type="PANTHER" id="PTHR43065">
    <property type="entry name" value="SENSOR HISTIDINE KINASE"/>
    <property type="match status" value="1"/>
</dbReference>
<feature type="domain" description="Histidine kinase" evidence="14">
    <location>
        <begin position="396"/>
        <end position="604"/>
    </location>
</feature>
<keyword evidence="7 13" id="KW-0812">Transmembrane</keyword>
<dbReference type="GO" id="GO:0000155">
    <property type="term" value="F:phosphorelay sensor kinase activity"/>
    <property type="evidence" value="ECO:0007669"/>
    <property type="project" value="InterPro"/>
</dbReference>
<evidence type="ECO:0000256" key="12">
    <source>
        <dbReference type="ARBA" id="ARBA00023012"/>
    </source>
</evidence>
<dbReference type="KEGG" id="tfr:BR63_08050"/>
<evidence type="ECO:0000256" key="9">
    <source>
        <dbReference type="ARBA" id="ARBA00022777"/>
    </source>
</evidence>
<dbReference type="InterPro" id="IPR005467">
    <property type="entry name" value="His_kinase_dom"/>
</dbReference>
<keyword evidence="4" id="KW-1003">Cell membrane</keyword>
<sequence length="604" mass="67322">MYRKTSLRVRLIIILLLTVTVPIIVTGYFMMNRAKTALLNEKQAKLFGYARLLDIYLEGTYDDILAKEGALTADRATKINILNQALQSYTDQVAAAHPGLGIGYYSKDLDAILTYGPSTEFGYTVGQSIFPGHQGYTVMATGKEMVQLGKLVRGPIMNCMVPIIRNGKIIGYIWANELLEDIEGQIAGMESKVYDTIIIGLFCALITAYFMTGNIARDVEVIKNGLKILHKNMSHRLPPLRGEMGEIAGAINEMADAMTNMKHHTENIVASTPNGLFTLNEQGHITIYNLPCERITGIPAKDAIDNHYRHVFQPWSEIMKILDQSFEGELYQNKELTISVNKQQVPILFTTTPLLNNKNEQMGILVIMRDLTDTKKLEEQVRRADRLAVVGELAAGVAHEVRNPLTAITGYLQLLAVDYPEDDPRQEFTRIISKEIDRLNHLIDQLLYFSRPLPPQFTLVDIHKIIQETLLLINNLAIRKKVTIHTAFASNLPLVKVDPVQIKQVLLNIILNGIQAIESTGTLTLCTGFDSSSQHICIEIIDTGTGIPPENIPRLFDPFYTTKEKGTGLGLAVADKIMEVHQGYIEVTSELGTGTCFALYLPVK</sequence>
<dbReference type="SUPFAM" id="SSF55874">
    <property type="entry name" value="ATPase domain of HSP90 chaperone/DNA topoisomerase II/histidine kinase"/>
    <property type="match status" value="1"/>
</dbReference>
<reference evidence="17 18" key="1">
    <citation type="journal article" date="2019" name="Front. Microbiol.">
        <title>Thermoanaerosceptrum fracticalcis gen. nov. sp. nov., a Novel Fumarate-Fermenting Microorganism From a Deep Fractured Carbonate Aquifer of the US Great Basin.</title>
        <authorList>
            <person name="Hamilton-Brehm S.D."/>
            <person name="Stewart L.E."/>
            <person name="Zavarin M."/>
            <person name="Caldwell M."/>
            <person name="Lawson P.A."/>
            <person name="Onstott T.C."/>
            <person name="Grzymski J."/>
            <person name="Neveux I."/>
            <person name="Lollar B.S."/>
            <person name="Russell C.E."/>
            <person name="Moser D.P."/>
        </authorList>
    </citation>
    <scope>NUCLEOTIDE SEQUENCE [LARGE SCALE GENOMIC DNA]</scope>
    <source>
        <strain evidence="17 18">DRI-13</strain>
    </source>
</reference>
<feature type="transmembrane region" description="Helical" evidence="13">
    <location>
        <begin position="12"/>
        <end position="31"/>
    </location>
</feature>
<evidence type="ECO:0000256" key="3">
    <source>
        <dbReference type="ARBA" id="ARBA00012438"/>
    </source>
</evidence>
<dbReference type="CDD" id="cd00130">
    <property type="entry name" value="PAS"/>
    <property type="match status" value="1"/>
</dbReference>
<evidence type="ECO:0000259" key="16">
    <source>
        <dbReference type="PROSITE" id="PS50113"/>
    </source>
</evidence>
<comment type="catalytic activity">
    <reaction evidence="1">
        <text>ATP + protein L-histidine = ADP + protein N-phospho-L-histidine.</text>
        <dbReference type="EC" id="2.7.13.3"/>
    </reaction>
</comment>
<comment type="subcellular location">
    <subcellularLocation>
        <location evidence="2">Cell membrane</location>
        <topology evidence="2">Multi-pass membrane protein</topology>
    </subcellularLocation>
</comment>
<keyword evidence="9 17" id="KW-0418">Kinase</keyword>
<dbReference type="SMART" id="SM00388">
    <property type="entry name" value="HisKA"/>
    <property type="match status" value="1"/>
</dbReference>
<evidence type="ECO:0000259" key="14">
    <source>
        <dbReference type="PROSITE" id="PS50109"/>
    </source>
</evidence>
<dbReference type="PROSITE" id="PS50112">
    <property type="entry name" value="PAS"/>
    <property type="match status" value="1"/>
</dbReference>
<dbReference type="PRINTS" id="PR00344">
    <property type="entry name" value="BCTRLSENSOR"/>
</dbReference>
<dbReference type="CDD" id="cd00082">
    <property type="entry name" value="HisKA"/>
    <property type="match status" value="1"/>
</dbReference>
<dbReference type="Proteomes" id="UP000515847">
    <property type="component" value="Chromosome"/>
</dbReference>
<dbReference type="EMBL" id="CP045798">
    <property type="protein sequence ID" value="QNB46270.1"/>
    <property type="molecule type" value="Genomic_DNA"/>
</dbReference>
<dbReference type="OrthoDB" id="9764522at2"/>
<evidence type="ECO:0000256" key="13">
    <source>
        <dbReference type="SAM" id="Phobius"/>
    </source>
</evidence>
<dbReference type="InterPro" id="IPR013767">
    <property type="entry name" value="PAS_fold"/>
</dbReference>
<dbReference type="InterPro" id="IPR036097">
    <property type="entry name" value="HisK_dim/P_sf"/>
</dbReference>
<dbReference type="Gene3D" id="3.30.450.20">
    <property type="entry name" value="PAS domain"/>
    <property type="match status" value="1"/>
</dbReference>
<evidence type="ECO:0000256" key="4">
    <source>
        <dbReference type="ARBA" id="ARBA00022475"/>
    </source>
</evidence>
<evidence type="ECO:0000256" key="2">
    <source>
        <dbReference type="ARBA" id="ARBA00004651"/>
    </source>
</evidence>
<evidence type="ECO:0000256" key="1">
    <source>
        <dbReference type="ARBA" id="ARBA00000085"/>
    </source>
</evidence>
<dbReference type="SUPFAM" id="SSF47384">
    <property type="entry name" value="Homodimeric domain of signal transducing histidine kinase"/>
    <property type="match status" value="1"/>
</dbReference>
<dbReference type="PANTHER" id="PTHR43065:SF10">
    <property type="entry name" value="PEROXIDE STRESS-ACTIVATED HISTIDINE KINASE MAK3"/>
    <property type="match status" value="1"/>
</dbReference>
<dbReference type="Gene3D" id="3.30.565.10">
    <property type="entry name" value="Histidine kinase-like ATPase, C-terminal domain"/>
    <property type="match status" value="1"/>
</dbReference>
<keyword evidence="10" id="KW-0067">ATP-binding</keyword>
<keyword evidence="18" id="KW-1185">Reference proteome</keyword>
<dbReference type="InterPro" id="IPR029151">
    <property type="entry name" value="Sensor-like_sf"/>
</dbReference>
<dbReference type="NCBIfam" id="TIGR00229">
    <property type="entry name" value="sensory_box"/>
    <property type="match status" value="1"/>
</dbReference>
<keyword evidence="13" id="KW-0472">Membrane</keyword>
<dbReference type="InterPro" id="IPR000700">
    <property type="entry name" value="PAS-assoc_C"/>
</dbReference>
<keyword evidence="6 17" id="KW-0808">Transferase</keyword>
<organism evidence="17 18">
    <name type="scientific">Thermanaerosceptrum fracticalcis</name>
    <dbReference type="NCBI Taxonomy" id="1712410"/>
    <lineage>
        <taxon>Bacteria</taxon>
        <taxon>Bacillati</taxon>
        <taxon>Bacillota</taxon>
        <taxon>Clostridia</taxon>
        <taxon>Eubacteriales</taxon>
        <taxon>Peptococcaceae</taxon>
        <taxon>Thermanaerosceptrum</taxon>
    </lineage>
</organism>
<feature type="domain" description="PAS" evidence="15">
    <location>
        <begin position="261"/>
        <end position="314"/>
    </location>
</feature>
<evidence type="ECO:0000256" key="5">
    <source>
        <dbReference type="ARBA" id="ARBA00022553"/>
    </source>
</evidence>
<keyword evidence="8" id="KW-0547">Nucleotide-binding</keyword>
<dbReference type="AlphaFoldDB" id="A0A7G6E2G6"/>
<evidence type="ECO:0000313" key="18">
    <source>
        <dbReference type="Proteomes" id="UP000515847"/>
    </source>
</evidence>
<dbReference type="PROSITE" id="PS50109">
    <property type="entry name" value="HIS_KIN"/>
    <property type="match status" value="1"/>
</dbReference>
<dbReference type="InterPro" id="IPR003594">
    <property type="entry name" value="HATPase_dom"/>
</dbReference>
<dbReference type="SUPFAM" id="SSF55785">
    <property type="entry name" value="PYP-like sensor domain (PAS domain)"/>
    <property type="match status" value="1"/>
</dbReference>
<feature type="domain" description="PAC" evidence="16">
    <location>
        <begin position="324"/>
        <end position="383"/>
    </location>
</feature>
<dbReference type="RefSeq" id="WP_034421936.1">
    <property type="nucleotide sequence ID" value="NZ_CP045798.1"/>
</dbReference>
<dbReference type="NCBIfam" id="NF008468">
    <property type="entry name" value="PRK11360.1"/>
    <property type="match status" value="1"/>
</dbReference>
<dbReference type="Pfam" id="PF02518">
    <property type="entry name" value="HATPase_c"/>
    <property type="match status" value="1"/>
</dbReference>
<dbReference type="InterPro" id="IPR035965">
    <property type="entry name" value="PAS-like_dom_sf"/>
</dbReference>
<dbReference type="GO" id="GO:0005524">
    <property type="term" value="F:ATP binding"/>
    <property type="evidence" value="ECO:0007669"/>
    <property type="project" value="UniProtKB-KW"/>
</dbReference>
<name>A0A7G6E2G6_THEFR</name>
<evidence type="ECO:0000313" key="17">
    <source>
        <dbReference type="EMBL" id="QNB46270.1"/>
    </source>
</evidence>
<dbReference type="GO" id="GO:0006355">
    <property type="term" value="P:regulation of DNA-templated transcription"/>
    <property type="evidence" value="ECO:0007669"/>
    <property type="project" value="InterPro"/>
</dbReference>
<dbReference type="SMART" id="SM00091">
    <property type="entry name" value="PAS"/>
    <property type="match status" value="1"/>
</dbReference>
<dbReference type="Pfam" id="PF00989">
    <property type="entry name" value="PAS"/>
    <property type="match status" value="1"/>
</dbReference>
<evidence type="ECO:0000256" key="8">
    <source>
        <dbReference type="ARBA" id="ARBA00022741"/>
    </source>
</evidence>
<accession>A0A7G6E2G6</accession>
<dbReference type="InterPro" id="IPR000014">
    <property type="entry name" value="PAS"/>
</dbReference>
<dbReference type="GO" id="GO:0005886">
    <property type="term" value="C:plasma membrane"/>
    <property type="evidence" value="ECO:0007669"/>
    <property type="project" value="UniProtKB-SubCell"/>
</dbReference>
<keyword evidence="12" id="KW-0902">Two-component regulatory system</keyword>
<dbReference type="PROSITE" id="PS50113">
    <property type="entry name" value="PAC"/>
    <property type="match status" value="1"/>
</dbReference>
<dbReference type="InterPro" id="IPR036890">
    <property type="entry name" value="HATPase_C_sf"/>
</dbReference>
<dbReference type="Pfam" id="PF00512">
    <property type="entry name" value="HisKA"/>
    <property type="match status" value="1"/>
</dbReference>
<evidence type="ECO:0000256" key="7">
    <source>
        <dbReference type="ARBA" id="ARBA00022692"/>
    </source>
</evidence>
<evidence type="ECO:0000256" key="6">
    <source>
        <dbReference type="ARBA" id="ARBA00022679"/>
    </source>
</evidence>
<proteinExistence type="predicted"/>
<dbReference type="EC" id="2.7.13.3" evidence="3"/>
<keyword evidence="5" id="KW-0597">Phosphoprotein</keyword>
<evidence type="ECO:0000259" key="15">
    <source>
        <dbReference type="PROSITE" id="PS50112"/>
    </source>
</evidence>
<evidence type="ECO:0000256" key="10">
    <source>
        <dbReference type="ARBA" id="ARBA00022840"/>
    </source>
</evidence>
<evidence type="ECO:0000256" key="11">
    <source>
        <dbReference type="ARBA" id="ARBA00022989"/>
    </source>
</evidence>